<keyword evidence="1" id="KW-0472">Membrane</keyword>
<evidence type="ECO:0000313" key="3">
    <source>
        <dbReference type="Proteomes" id="UP000541444"/>
    </source>
</evidence>
<accession>A0A7J7N1V6</accession>
<comment type="caution">
    <text evidence="2">The sequence shown here is derived from an EMBL/GenBank/DDBJ whole genome shotgun (WGS) entry which is preliminary data.</text>
</comment>
<keyword evidence="1" id="KW-1133">Transmembrane helix</keyword>
<reference evidence="2 3" key="1">
    <citation type="journal article" date="2020" name="IScience">
        <title>Genome Sequencing of the Endangered Kingdonia uniflora (Circaeasteraceae, Ranunculales) Reveals Potential Mechanisms of Evolutionary Specialization.</title>
        <authorList>
            <person name="Sun Y."/>
            <person name="Deng T."/>
            <person name="Zhang A."/>
            <person name="Moore M.J."/>
            <person name="Landis J.B."/>
            <person name="Lin N."/>
            <person name="Zhang H."/>
            <person name="Zhang X."/>
            <person name="Huang J."/>
            <person name="Zhang X."/>
            <person name="Sun H."/>
            <person name="Wang H."/>
        </authorList>
    </citation>
    <scope>NUCLEOTIDE SEQUENCE [LARGE SCALE GENOMIC DNA]</scope>
    <source>
        <strain evidence="2">TB1705</strain>
        <tissue evidence="2">Leaf</tissue>
    </source>
</reference>
<dbReference type="InterPro" id="IPR036423">
    <property type="entry name" value="SOD-like_Cu/Zn_dom_sf"/>
</dbReference>
<dbReference type="Proteomes" id="UP000541444">
    <property type="component" value="Unassembled WGS sequence"/>
</dbReference>
<name>A0A7J7N1V6_9MAGN</name>
<dbReference type="SUPFAM" id="SSF49329">
    <property type="entry name" value="Cu,Zn superoxide dismutase-like"/>
    <property type="match status" value="1"/>
</dbReference>
<keyword evidence="3" id="KW-1185">Reference proteome</keyword>
<organism evidence="2 3">
    <name type="scientific">Kingdonia uniflora</name>
    <dbReference type="NCBI Taxonomy" id="39325"/>
    <lineage>
        <taxon>Eukaryota</taxon>
        <taxon>Viridiplantae</taxon>
        <taxon>Streptophyta</taxon>
        <taxon>Embryophyta</taxon>
        <taxon>Tracheophyta</taxon>
        <taxon>Spermatophyta</taxon>
        <taxon>Magnoliopsida</taxon>
        <taxon>Ranunculales</taxon>
        <taxon>Circaeasteraceae</taxon>
        <taxon>Kingdonia</taxon>
    </lineage>
</organism>
<evidence type="ECO:0000313" key="2">
    <source>
        <dbReference type="EMBL" id="KAF6161179.1"/>
    </source>
</evidence>
<feature type="transmembrane region" description="Helical" evidence="1">
    <location>
        <begin position="38"/>
        <end position="60"/>
    </location>
</feature>
<proteinExistence type="predicted"/>
<dbReference type="GO" id="GO:0006801">
    <property type="term" value="P:superoxide metabolic process"/>
    <property type="evidence" value="ECO:0007669"/>
    <property type="project" value="InterPro"/>
</dbReference>
<dbReference type="AlphaFoldDB" id="A0A7J7N1V6"/>
<dbReference type="Gene3D" id="2.60.40.200">
    <property type="entry name" value="Superoxide dismutase, copper/zinc binding domain"/>
    <property type="match status" value="1"/>
</dbReference>
<dbReference type="EMBL" id="JACGCM010001144">
    <property type="protein sequence ID" value="KAF6161179.1"/>
    <property type="molecule type" value="Genomic_DNA"/>
</dbReference>
<keyword evidence="1" id="KW-0812">Transmembrane</keyword>
<dbReference type="OrthoDB" id="2015551at2759"/>
<dbReference type="GO" id="GO:0046872">
    <property type="term" value="F:metal ion binding"/>
    <property type="evidence" value="ECO:0007669"/>
    <property type="project" value="InterPro"/>
</dbReference>
<protein>
    <submittedName>
        <fullName evidence="2">Uncharacterized protein</fullName>
    </submittedName>
</protein>
<sequence length="133" mass="14672">MQIPLSGSNAVIGRALVHELQDDLGKGGHELSLSTCNAGGRLACVMGFLLAANGLLVLYITINVLKLYYGDDWLVPEQLALHLRSLNWKSSLLMQSLSQRSTRRLSSCLKGKASDASFTTDEKEDWRYSSHTF</sequence>
<evidence type="ECO:0000256" key="1">
    <source>
        <dbReference type="SAM" id="Phobius"/>
    </source>
</evidence>
<gene>
    <name evidence="2" type="ORF">GIB67_007820</name>
</gene>